<dbReference type="AlphaFoldDB" id="Q0UAF0"/>
<feature type="compositionally biased region" description="Basic and acidic residues" evidence="1">
    <location>
        <begin position="11"/>
        <end position="23"/>
    </location>
</feature>
<evidence type="ECO:0000313" key="2">
    <source>
        <dbReference type="EMBL" id="EAT81763.1"/>
    </source>
</evidence>
<dbReference type="GeneID" id="5978414"/>
<dbReference type="RefSeq" id="XP_001801506.1">
    <property type="nucleotide sequence ID" value="XM_001801454.1"/>
</dbReference>
<feature type="region of interest" description="Disordered" evidence="1">
    <location>
        <begin position="1"/>
        <end position="23"/>
    </location>
</feature>
<organism evidence="2 3">
    <name type="scientific">Phaeosphaeria nodorum (strain SN15 / ATCC MYA-4574 / FGSC 10173)</name>
    <name type="common">Glume blotch fungus</name>
    <name type="synonym">Parastagonospora nodorum</name>
    <dbReference type="NCBI Taxonomy" id="321614"/>
    <lineage>
        <taxon>Eukaryota</taxon>
        <taxon>Fungi</taxon>
        <taxon>Dikarya</taxon>
        <taxon>Ascomycota</taxon>
        <taxon>Pezizomycotina</taxon>
        <taxon>Dothideomycetes</taxon>
        <taxon>Pleosporomycetidae</taxon>
        <taxon>Pleosporales</taxon>
        <taxon>Pleosporineae</taxon>
        <taxon>Phaeosphaeriaceae</taxon>
        <taxon>Parastagonospora</taxon>
    </lineage>
</organism>
<dbReference type="KEGG" id="pno:SNOG_11264"/>
<proteinExistence type="predicted"/>
<dbReference type="Proteomes" id="UP000001055">
    <property type="component" value="Unassembled WGS sequence"/>
</dbReference>
<dbReference type="EMBL" id="CH445342">
    <property type="protein sequence ID" value="EAT81763.1"/>
    <property type="molecule type" value="Genomic_DNA"/>
</dbReference>
<protein>
    <submittedName>
        <fullName evidence="2">Uncharacterized protein</fullName>
    </submittedName>
</protein>
<dbReference type="VEuPathDB" id="FungiDB:JI435_112640"/>
<reference evidence="3" key="1">
    <citation type="journal article" date="2007" name="Plant Cell">
        <title>Dothideomycete-plant interactions illuminated by genome sequencing and EST analysis of the wheat pathogen Stagonospora nodorum.</title>
        <authorList>
            <person name="Hane J.K."/>
            <person name="Lowe R.G."/>
            <person name="Solomon P.S."/>
            <person name="Tan K.C."/>
            <person name="Schoch C.L."/>
            <person name="Spatafora J.W."/>
            <person name="Crous P.W."/>
            <person name="Kodira C."/>
            <person name="Birren B.W."/>
            <person name="Galagan J.E."/>
            <person name="Torriani S.F."/>
            <person name="McDonald B.A."/>
            <person name="Oliver R.P."/>
        </authorList>
    </citation>
    <scope>NUCLEOTIDE SEQUENCE [LARGE SCALE GENOMIC DNA]</scope>
    <source>
        <strain evidence="3">SN15 / ATCC MYA-4574 / FGSC 10173</strain>
    </source>
</reference>
<evidence type="ECO:0000256" key="1">
    <source>
        <dbReference type="SAM" id="MobiDB-lite"/>
    </source>
</evidence>
<name>Q0UAF0_PHANO</name>
<dbReference type="InParanoid" id="Q0UAF0"/>
<gene>
    <name evidence="2" type="ORF">SNOG_11264</name>
</gene>
<sequence>MMRHAGGDWPAPERSRKGRRSLQDERSVWSISAVLSLGGMAWHGMAWPPAKSADAAMAASAHHTTSSRETLCNVQAVLKPERQPITASVPPPKPQQLAQAAGISSVARSFVDRQGSWTQHSTSTSTARPAPTLQACKVALLAMVERFMPRRNRDCALRNAPA</sequence>
<evidence type="ECO:0000313" key="3">
    <source>
        <dbReference type="Proteomes" id="UP000001055"/>
    </source>
</evidence>
<accession>Q0UAF0</accession>